<keyword evidence="2" id="KW-1185">Reference proteome</keyword>
<comment type="caution">
    <text evidence="1">The sequence shown here is derived from an EMBL/GenBank/DDBJ whole genome shotgun (WGS) entry which is preliminary data.</text>
</comment>
<dbReference type="InterPro" id="IPR051077">
    <property type="entry name" value="Ca-dependent_lectin"/>
</dbReference>
<name>A0A8B6CJX6_MYTGA</name>
<dbReference type="AlphaFoldDB" id="A0A8B6CJX6"/>
<organism evidence="1 2">
    <name type="scientific">Mytilus galloprovincialis</name>
    <name type="common">Mediterranean mussel</name>
    <dbReference type="NCBI Taxonomy" id="29158"/>
    <lineage>
        <taxon>Eukaryota</taxon>
        <taxon>Metazoa</taxon>
        <taxon>Spiralia</taxon>
        <taxon>Lophotrochozoa</taxon>
        <taxon>Mollusca</taxon>
        <taxon>Bivalvia</taxon>
        <taxon>Autobranchia</taxon>
        <taxon>Pteriomorphia</taxon>
        <taxon>Mytilida</taxon>
        <taxon>Mytiloidea</taxon>
        <taxon>Mytilidae</taxon>
        <taxon>Mytilinae</taxon>
        <taxon>Mytilus</taxon>
    </lineage>
</organism>
<dbReference type="EMBL" id="UYJE01001919">
    <property type="protein sequence ID" value="VDI06389.1"/>
    <property type="molecule type" value="Genomic_DNA"/>
</dbReference>
<gene>
    <name evidence="1" type="ORF">MGAL_10B075106</name>
</gene>
<dbReference type="OrthoDB" id="6127486at2759"/>
<evidence type="ECO:0000313" key="1">
    <source>
        <dbReference type="EMBL" id="VDI06389.1"/>
    </source>
</evidence>
<proteinExistence type="predicted"/>
<protein>
    <recommendedName>
        <fullName evidence="3">Short-chain collagen C4</fullName>
    </recommendedName>
</protein>
<feature type="non-terminal residue" evidence="1">
    <location>
        <position position="1"/>
    </location>
</feature>
<dbReference type="PANTHER" id="PTHR24024">
    <property type="entry name" value="PULMONARY SURFACTANT-ASSOCIATED PROTEIN A"/>
    <property type="match status" value="1"/>
</dbReference>
<reference evidence="1" key="1">
    <citation type="submission" date="2018-11" db="EMBL/GenBank/DDBJ databases">
        <authorList>
            <person name="Alioto T."/>
            <person name="Alioto T."/>
        </authorList>
    </citation>
    <scope>NUCLEOTIDE SEQUENCE</scope>
</reference>
<evidence type="ECO:0000313" key="2">
    <source>
        <dbReference type="Proteomes" id="UP000596742"/>
    </source>
</evidence>
<dbReference type="GO" id="GO:0005615">
    <property type="term" value="C:extracellular space"/>
    <property type="evidence" value="ECO:0007669"/>
    <property type="project" value="TreeGrafter"/>
</dbReference>
<dbReference type="PANTHER" id="PTHR24024:SF18">
    <property type="entry name" value="SHORT-CHAIN COLLAGEN C4-LIKE"/>
    <property type="match status" value="1"/>
</dbReference>
<evidence type="ECO:0008006" key="3">
    <source>
        <dbReference type="Google" id="ProtNLM"/>
    </source>
</evidence>
<accession>A0A8B6CJX6</accession>
<dbReference type="Proteomes" id="UP000596742">
    <property type="component" value="Unassembled WGS sequence"/>
</dbReference>
<sequence length="631" mass="70811">EIERKLEDLQSILGSVLNMIQKSGETYIRWGKSSCPEESKLVYDGYAAGKHHNIGGSGANALCLPKIPEWKDYNEFLVYNSEFSRLYDMPCAVCQSKRSTVLMVPGKVTCHTGWHTECSGYLMSQASRNGRTPTEYICVDEKLASVPGGDADRNEAVVYPVEAVCGSLKCPPYVNGRELTCVFSGHLFFVEFYDVLSLNNSKFATAPAYGENKEYENQSHFRDLSVTWHVICGKAPIDLARFEFPYSVKTCRVLCVNKYTNTPYSVRTDEFVISSVDENSGRKRKKAVCGRLKYLLSCSILEKRTLSSLLHHQAKYVLLKSCLNTQKHNCVLNYFNFNMLNYSLESNNCCIYWVYKIHTPLARSYQRHDTPILISSRNKPRICLPCINMPTSHKQFQFEHSGSPCTLMPHIINIPAAPALRSVAAHTDDIKSRVPNGEVEIIPSHCVYTTTSETYIRWGKTSCPEESNLVYDGYAAGKHYNKGGSGANLLCLPKNPEWKFYIDGENADTGKLYGIEYEIGYNKPYSKTFHDKDMPCAVCQSKRSTVLMVPGKLTCHDGWDKEYSGYLMSQKSTNSRTPSEYICVDEQLASVPGGNSSHNEGVLYPVEAICGSLKCSPYVNGRELTCVVCSK</sequence>